<dbReference type="Pfam" id="PF00227">
    <property type="entry name" value="Proteasome"/>
    <property type="match status" value="1"/>
</dbReference>
<dbReference type="InterPro" id="IPR029055">
    <property type="entry name" value="Ntn_hydrolases_N"/>
</dbReference>
<dbReference type="EMBL" id="VLKG01000019">
    <property type="protein sequence ID" value="TWH63799.1"/>
    <property type="molecule type" value="Genomic_DNA"/>
</dbReference>
<evidence type="ECO:0000313" key="2">
    <source>
        <dbReference type="Proteomes" id="UP000319627"/>
    </source>
</evidence>
<comment type="caution">
    <text evidence="1">The sequence shown here is derived from an EMBL/GenBank/DDBJ whole genome shotgun (WGS) entry which is preliminary data.</text>
</comment>
<dbReference type="Proteomes" id="UP000319627">
    <property type="component" value="Unassembled WGS sequence"/>
</dbReference>
<keyword evidence="1" id="KW-0378">Hydrolase</keyword>
<reference evidence="1 2" key="1">
    <citation type="submission" date="2019-07" db="EMBL/GenBank/DDBJ databases">
        <title>Genomic Encyclopedia of Type Strains, Phase I: the one thousand microbial genomes (KMG-I) project.</title>
        <authorList>
            <person name="Kyrpides N."/>
        </authorList>
    </citation>
    <scope>NUCLEOTIDE SEQUENCE [LARGE SCALE GENOMIC DNA]</scope>
    <source>
        <strain evidence="1 2">DSM 375</strain>
    </source>
</reference>
<dbReference type="SUPFAM" id="SSF56235">
    <property type="entry name" value="N-terminal nucleophile aminohydrolases (Ntn hydrolases)"/>
    <property type="match status" value="1"/>
</dbReference>
<keyword evidence="2" id="KW-1185">Reference proteome</keyword>
<proteinExistence type="predicted"/>
<dbReference type="InterPro" id="IPR016545">
    <property type="entry name" value="UCP009120_prtse"/>
</dbReference>
<dbReference type="GO" id="GO:0051603">
    <property type="term" value="P:proteolysis involved in protein catabolic process"/>
    <property type="evidence" value="ECO:0007669"/>
    <property type="project" value="InterPro"/>
</dbReference>
<dbReference type="RefSeq" id="WP_144573357.1">
    <property type="nucleotide sequence ID" value="NZ_VLKG01000019.1"/>
</dbReference>
<gene>
    <name evidence="1" type="ORF">LX59_03102</name>
</gene>
<keyword evidence="1" id="KW-0647">Proteasome</keyword>
<dbReference type="GO" id="GO:0008233">
    <property type="term" value="F:peptidase activity"/>
    <property type="evidence" value="ECO:0007669"/>
    <property type="project" value="UniProtKB-KW"/>
</dbReference>
<keyword evidence="1" id="KW-0645">Protease</keyword>
<dbReference type="PIRSF" id="PIRSF009120">
    <property type="entry name" value="UCP009120_prtse"/>
    <property type="match status" value="1"/>
</dbReference>
<dbReference type="GO" id="GO:0005839">
    <property type="term" value="C:proteasome core complex"/>
    <property type="evidence" value="ECO:0007669"/>
    <property type="project" value="InterPro"/>
</dbReference>
<evidence type="ECO:0000313" key="1">
    <source>
        <dbReference type="EMBL" id="TWH63799.1"/>
    </source>
</evidence>
<dbReference type="AlphaFoldDB" id="A0A562HYE1"/>
<dbReference type="OrthoDB" id="9786336at2"/>
<name>A0A562HYE1_9GAMM</name>
<accession>A0A562HYE1</accession>
<dbReference type="Gene3D" id="3.60.20.10">
    <property type="entry name" value="Glutamine Phosphoribosylpyrophosphate, subunit 1, domain 1"/>
    <property type="match status" value="1"/>
</dbReference>
<protein>
    <submittedName>
        <fullName evidence="1">Putative proteasome-type protease</fullName>
    </submittedName>
</protein>
<dbReference type="InterPro" id="IPR001353">
    <property type="entry name" value="Proteasome_sua/b"/>
</dbReference>
<sequence length="243" mass="27053">MTYCVAMNLAEGLVFVSDSRTNAGIDHIATFRKLYTFGTPGERVIVLQTAGNLATSQSIISLLRQRLFGSEPHLLNVPTLFEVARLVGQTVREVAQYDAESAKSGIDMSCSFLLGGQINGEPPALFNIYPQGNFIQATQDTPYFQIGESKYGKPILDRALKYDLNLEQALRGALVSFDSTIRSNLSVGMPLDVLVYRTDSLNIPKGVRIREDDPYFAEVRERWSQGLRQLLESMPTSPEHFLQ</sequence>
<dbReference type="CDD" id="cd03765">
    <property type="entry name" value="proteasome_beta_bacterial"/>
    <property type="match status" value="1"/>
</dbReference>
<organism evidence="1 2">
    <name type="scientific">Azomonas agilis</name>
    <dbReference type="NCBI Taxonomy" id="116849"/>
    <lineage>
        <taxon>Bacteria</taxon>
        <taxon>Pseudomonadati</taxon>
        <taxon>Pseudomonadota</taxon>
        <taxon>Gammaproteobacteria</taxon>
        <taxon>Pseudomonadales</taxon>
        <taxon>Pseudomonadaceae</taxon>
        <taxon>Azomonas</taxon>
    </lineage>
</organism>